<dbReference type="InterPro" id="IPR003347">
    <property type="entry name" value="JmjC_dom"/>
</dbReference>
<feature type="compositionally biased region" description="Basic residues" evidence="1">
    <location>
        <begin position="1"/>
        <end position="12"/>
    </location>
</feature>
<gene>
    <name evidence="5" type="primary">LOC100367039</name>
</gene>
<dbReference type="PANTHER" id="PTHR12480:SF21">
    <property type="entry name" value="JMJC DOMAIN-CONTAINING PROTEIN 8"/>
    <property type="match status" value="1"/>
</dbReference>
<feature type="region of interest" description="Disordered" evidence="1">
    <location>
        <begin position="1"/>
        <end position="26"/>
    </location>
</feature>
<evidence type="ECO:0000313" key="4">
    <source>
        <dbReference type="Proteomes" id="UP000694865"/>
    </source>
</evidence>
<organism evidence="4 5">
    <name type="scientific">Saccoglossus kowalevskii</name>
    <name type="common">Acorn worm</name>
    <dbReference type="NCBI Taxonomy" id="10224"/>
    <lineage>
        <taxon>Eukaryota</taxon>
        <taxon>Metazoa</taxon>
        <taxon>Hemichordata</taxon>
        <taxon>Enteropneusta</taxon>
        <taxon>Harrimaniidae</taxon>
        <taxon>Saccoglossus</taxon>
    </lineage>
</organism>
<dbReference type="SUPFAM" id="SSF51197">
    <property type="entry name" value="Clavaminate synthase-like"/>
    <property type="match status" value="1"/>
</dbReference>
<keyword evidence="2" id="KW-1133">Transmembrane helix</keyword>
<name>A0ABM0H156_SACKO</name>
<dbReference type="InterPro" id="IPR050910">
    <property type="entry name" value="JMJD6_ArgDemeth/LysHydrox"/>
</dbReference>
<dbReference type="Proteomes" id="UP000694865">
    <property type="component" value="Unplaced"/>
</dbReference>
<protein>
    <submittedName>
        <fullName evidence="5">F-box protein At1g78280-like</fullName>
    </submittedName>
</protein>
<evidence type="ECO:0000256" key="1">
    <source>
        <dbReference type="SAM" id="MobiDB-lite"/>
    </source>
</evidence>
<keyword evidence="4" id="KW-1185">Reference proteome</keyword>
<dbReference type="SMART" id="SM00558">
    <property type="entry name" value="JmjC"/>
    <property type="match status" value="1"/>
</dbReference>
<keyword evidence="2" id="KW-0812">Transmembrane</keyword>
<dbReference type="Pfam" id="PF13621">
    <property type="entry name" value="Cupin_8"/>
    <property type="match status" value="1"/>
</dbReference>
<dbReference type="GeneID" id="100367039"/>
<dbReference type="InterPro" id="IPR041667">
    <property type="entry name" value="Cupin_8"/>
</dbReference>
<proteinExistence type="predicted"/>
<dbReference type="PANTHER" id="PTHR12480">
    <property type="entry name" value="ARGININE DEMETHYLASE AND LYSYL-HYDROXYLASE JMJD"/>
    <property type="match status" value="1"/>
</dbReference>
<accession>A0ABM0H156</accession>
<feature type="transmembrane region" description="Helical" evidence="2">
    <location>
        <begin position="37"/>
        <end position="54"/>
    </location>
</feature>
<feature type="compositionally biased region" description="Basic and acidic residues" evidence="1">
    <location>
        <begin position="13"/>
        <end position="26"/>
    </location>
</feature>
<reference evidence="5" key="1">
    <citation type="submission" date="2025-08" db="UniProtKB">
        <authorList>
            <consortium name="RefSeq"/>
        </authorList>
    </citation>
    <scope>IDENTIFICATION</scope>
    <source>
        <tissue evidence="5">Testes</tissue>
    </source>
</reference>
<dbReference type="PROSITE" id="PS51184">
    <property type="entry name" value="JMJC"/>
    <property type="match status" value="1"/>
</dbReference>
<dbReference type="Gene3D" id="2.60.120.650">
    <property type="entry name" value="Cupin"/>
    <property type="match status" value="1"/>
</dbReference>
<dbReference type="RefSeq" id="XP_002741887.1">
    <property type="nucleotide sequence ID" value="XM_002741841.1"/>
</dbReference>
<evidence type="ECO:0000256" key="2">
    <source>
        <dbReference type="SAM" id="Phobius"/>
    </source>
</evidence>
<sequence>MGTSHRNKREKRKASPEKKIRGNQDEKKVRNMETRHFIWIGFLVIAAVIVMWTYCVAENDQSRNLDELLKYYNVTHSLSKIDRRSKLSLQEYMDVYDAKFPVLITDVVPLWPAFNWTKDFFLKNYGGVKVTVKTVEGDLSKAESLALPISMFIQKSHSGSFQTWTYLEDEMFITQRPELLNDIGKVAYLEEDYFELFPAEIKPWNAMLLWGSVYSRSPLHIDPYNWTGTNAVLMGTKRWKMYPPGQDDYLYVINDQKSGFPLDCYKYNSPIDAYDVNLDKYPKFQKTKWLEFDQYAGELLLIPTGWFHQAFNVEETMAISSQVMNTNNYKIVLEEILKAGNFDDINLPIDYASLLPEKQVETLMSVLPGKILEKGRQVTESVLNQLKYDELYQQQG</sequence>
<feature type="domain" description="JmjC" evidence="3">
    <location>
        <begin position="175"/>
        <end position="340"/>
    </location>
</feature>
<keyword evidence="2" id="KW-0472">Membrane</keyword>
<evidence type="ECO:0000313" key="5">
    <source>
        <dbReference type="RefSeq" id="XP_002741887.1"/>
    </source>
</evidence>
<evidence type="ECO:0000259" key="3">
    <source>
        <dbReference type="PROSITE" id="PS51184"/>
    </source>
</evidence>